<dbReference type="InterPro" id="IPR000048">
    <property type="entry name" value="IQ_motif_EF-hand-BS"/>
</dbReference>
<name>A0A8S4ATN5_9TELE</name>
<evidence type="ECO:0000313" key="2">
    <source>
        <dbReference type="Proteomes" id="UP000677803"/>
    </source>
</evidence>
<protein>
    <submittedName>
        <fullName evidence="1">(Atlantic silverside) hypothetical protein</fullName>
    </submittedName>
</protein>
<dbReference type="Pfam" id="PF00612">
    <property type="entry name" value="IQ"/>
    <property type="match status" value="1"/>
</dbReference>
<evidence type="ECO:0000313" key="1">
    <source>
        <dbReference type="EMBL" id="CAG5897776.1"/>
    </source>
</evidence>
<dbReference type="PANTHER" id="PTHR34927">
    <property type="entry name" value="IQ DOMAIN-CONTAINING PROTEIN K"/>
    <property type="match status" value="1"/>
</dbReference>
<organism evidence="1 2">
    <name type="scientific">Menidia menidia</name>
    <name type="common">Atlantic silverside</name>
    <dbReference type="NCBI Taxonomy" id="238744"/>
    <lineage>
        <taxon>Eukaryota</taxon>
        <taxon>Metazoa</taxon>
        <taxon>Chordata</taxon>
        <taxon>Craniata</taxon>
        <taxon>Vertebrata</taxon>
        <taxon>Euteleostomi</taxon>
        <taxon>Actinopterygii</taxon>
        <taxon>Neopterygii</taxon>
        <taxon>Teleostei</taxon>
        <taxon>Neoteleostei</taxon>
        <taxon>Acanthomorphata</taxon>
        <taxon>Ovalentaria</taxon>
        <taxon>Atherinomorphae</taxon>
        <taxon>Atheriniformes</taxon>
        <taxon>Atherinopsidae</taxon>
        <taxon>Menidiinae</taxon>
        <taxon>Menidia</taxon>
    </lineage>
</organism>
<reference evidence="1" key="1">
    <citation type="submission" date="2021-05" db="EMBL/GenBank/DDBJ databases">
        <authorList>
            <person name="Tigano A."/>
        </authorList>
    </citation>
    <scope>NUCLEOTIDE SEQUENCE</scope>
</reference>
<gene>
    <name evidence="1" type="ORF">MMEN_LOCUS8817</name>
</gene>
<dbReference type="PROSITE" id="PS50096">
    <property type="entry name" value="IQ"/>
    <property type="match status" value="1"/>
</dbReference>
<sequence length="254" mass="28844">MAKCNGAKQSLWKQVCDAEQPSPPSVVGTDRGSVDSLQSFCGFTTAESDDDPLLCDPALTGYQGNTRKAYSLHQISTPAAEHESSPYTIQSPVTSLLEEQLFPVLLPGLEALLREAQKHACFERKVTAFIPCDFLTAWLYNHNPCRRGQVPVNFHDIPFVKDWLSLNPRPPVPLFLRLSEEQAALIIQAFWRGYKIRARPDVQELRQWQRELRENRDIAKTVERFWVRQESRASFTERSSRKLPGYSGGHTLTS</sequence>
<dbReference type="CDD" id="cd23767">
    <property type="entry name" value="IQCD"/>
    <property type="match status" value="1"/>
</dbReference>
<dbReference type="CDD" id="cd22969">
    <property type="entry name" value="DD_IQCK"/>
    <property type="match status" value="1"/>
</dbReference>
<dbReference type="AlphaFoldDB" id="A0A8S4ATN5"/>
<dbReference type="OrthoDB" id="2155538at2759"/>
<proteinExistence type="predicted"/>
<keyword evidence="2" id="KW-1185">Reference proteome</keyword>
<dbReference type="PANTHER" id="PTHR34927:SF1">
    <property type="entry name" value="IQ DOMAIN-CONTAINING PROTEIN K"/>
    <property type="match status" value="1"/>
</dbReference>
<dbReference type="InterPro" id="IPR043408">
    <property type="entry name" value="IQCK"/>
</dbReference>
<comment type="caution">
    <text evidence="1">The sequence shown here is derived from an EMBL/GenBank/DDBJ whole genome shotgun (WGS) entry which is preliminary data.</text>
</comment>
<dbReference type="EMBL" id="CAJRST010008890">
    <property type="protein sequence ID" value="CAG5897776.1"/>
    <property type="molecule type" value="Genomic_DNA"/>
</dbReference>
<accession>A0A8S4ATN5</accession>
<dbReference type="Proteomes" id="UP000677803">
    <property type="component" value="Unassembled WGS sequence"/>
</dbReference>